<dbReference type="EMBL" id="BAABIP010000017">
    <property type="protein sequence ID" value="GAA4769119.1"/>
    <property type="molecule type" value="Genomic_DNA"/>
</dbReference>
<dbReference type="Proteomes" id="UP001500141">
    <property type="component" value="Unassembled WGS sequence"/>
</dbReference>
<dbReference type="RefSeq" id="WP_264542179.1">
    <property type="nucleotide sequence ID" value="NZ_BAABIP010000017.1"/>
</dbReference>
<name>A0ABP8ZXQ0_9FLAO</name>
<evidence type="ECO:0000313" key="1">
    <source>
        <dbReference type="EMBL" id="GAA4769119.1"/>
    </source>
</evidence>
<protein>
    <submittedName>
        <fullName evidence="1">Uncharacterized protein</fullName>
    </submittedName>
</protein>
<comment type="caution">
    <text evidence="1">The sequence shown here is derived from an EMBL/GenBank/DDBJ whole genome shotgun (WGS) entry which is preliminary data.</text>
</comment>
<proteinExistence type="predicted"/>
<keyword evidence="2" id="KW-1185">Reference proteome</keyword>
<sequence length="149" mass="17880">MEERIYNWLKIGFLQPSERISELFYFDKRDNQFFSILIADYFHFDENYNIPKNATSSYPENVLKLLADRMIRIQNDDQSIISLSRTNKEENTSDEYLDQKIKTFLNINSIDIKTATIWDIDTTGSVTINLKEDTESNSRINKKWWEFWK</sequence>
<reference evidence="2" key="1">
    <citation type="journal article" date="2019" name="Int. J. Syst. Evol. Microbiol.">
        <title>The Global Catalogue of Microorganisms (GCM) 10K type strain sequencing project: providing services to taxonomists for standard genome sequencing and annotation.</title>
        <authorList>
            <consortium name="The Broad Institute Genomics Platform"/>
            <consortium name="The Broad Institute Genome Sequencing Center for Infectious Disease"/>
            <person name="Wu L."/>
            <person name="Ma J."/>
        </authorList>
    </citation>
    <scope>NUCLEOTIDE SEQUENCE [LARGE SCALE GENOMIC DNA]</scope>
    <source>
        <strain evidence="2">JCM 18198</strain>
    </source>
</reference>
<evidence type="ECO:0000313" key="2">
    <source>
        <dbReference type="Proteomes" id="UP001500141"/>
    </source>
</evidence>
<accession>A0ABP8ZXQ0</accession>
<gene>
    <name evidence="1" type="ORF">GCM10023230_18790</name>
</gene>
<organism evidence="1 2">
    <name type="scientific">Flavobacterium hankyongi</name>
    <dbReference type="NCBI Taxonomy" id="1176532"/>
    <lineage>
        <taxon>Bacteria</taxon>
        <taxon>Pseudomonadati</taxon>
        <taxon>Bacteroidota</taxon>
        <taxon>Flavobacteriia</taxon>
        <taxon>Flavobacteriales</taxon>
        <taxon>Flavobacteriaceae</taxon>
        <taxon>Flavobacterium</taxon>
    </lineage>
</organism>